<keyword evidence="3" id="KW-1185">Reference proteome</keyword>
<organism evidence="2 3">
    <name type="scientific">Eubacterium plexicaudatum ASF492</name>
    <dbReference type="NCBI Taxonomy" id="1235802"/>
    <lineage>
        <taxon>Bacteria</taxon>
        <taxon>Bacillati</taxon>
        <taxon>Bacillota</taxon>
        <taxon>Clostridia</taxon>
        <taxon>Eubacteriales</taxon>
        <taxon>Eubacteriaceae</taxon>
        <taxon>Eubacterium</taxon>
    </lineage>
</organism>
<proteinExistence type="predicted"/>
<dbReference type="EMBL" id="AQFT01000182">
    <property type="protein sequence ID" value="EMZ18883.1"/>
    <property type="molecule type" value="Genomic_DNA"/>
</dbReference>
<feature type="transmembrane region" description="Helical" evidence="1">
    <location>
        <begin position="127"/>
        <end position="150"/>
    </location>
</feature>
<accession>N1ZXM5</accession>
<dbReference type="AlphaFoldDB" id="N1ZXM5"/>
<feature type="transmembrane region" description="Helical" evidence="1">
    <location>
        <begin position="91"/>
        <end position="115"/>
    </location>
</feature>
<name>N1ZXM5_9FIRM</name>
<sequence length="252" mass="29082">MKPSCLVKNKIRLIYASPFTYLMMLFQISFSVIYIYAYKVTAVSGYFNLLKKDLFLWIIYIPVMVVQHKVSVYSTYYSCISRIGSKRRMIFADYVALAVSTCIFTCIVLSVPLFLLRKDTAIVSPEMLLAFFFLLARYLLLGLLVQYIIYSIMYAFPSIQKRGGSICVLPFLLYFVLTAPMEFLVAEGQYLPILDFSAGRNYVLVMDGVVLWGSIFSYNIHLVGCLALHIWITVCFLSKRWEFWENESVEAL</sequence>
<gene>
    <name evidence="2" type="ORF">C823_05752</name>
</gene>
<feature type="transmembrane region" description="Helical" evidence="1">
    <location>
        <begin position="12"/>
        <end position="37"/>
    </location>
</feature>
<comment type="caution">
    <text evidence="2">The sequence shown here is derived from an EMBL/GenBank/DDBJ whole genome shotgun (WGS) entry which is preliminary data.</text>
</comment>
<protein>
    <submittedName>
        <fullName evidence="2">Uncharacterized protein</fullName>
    </submittedName>
</protein>
<feature type="transmembrane region" description="Helical" evidence="1">
    <location>
        <begin position="57"/>
        <end position="79"/>
    </location>
</feature>
<keyword evidence="1" id="KW-0812">Transmembrane</keyword>
<evidence type="ECO:0000256" key="1">
    <source>
        <dbReference type="SAM" id="Phobius"/>
    </source>
</evidence>
<feature type="transmembrane region" description="Helical" evidence="1">
    <location>
        <begin position="211"/>
        <end position="237"/>
    </location>
</feature>
<reference evidence="2 3" key="1">
    <citation type="journal article" date="2014" name="Genome Announc.">
        <title>Draft genome sequences of the altered schaedler flora, a defined bacterial community from gnotobiotic mice.</title>
        <authorList>
            <person name="Wannemuehler M.J."/>
            <person name="Overstreet A.M."/>
            <person name="Ward D.V."/>
            <person name="Phillips G.J."/>
        </authorList>
    </citation>
    <scope>NUCLEOTIDE SEQUENCE [LARGE SCALE GENOMIC DNA]</scope>
    <source>
        <strain evidence="2 3">ASF492</strain>
    </source>
</reference>
<dbReference type="HOGENOM" id="CLU_1101573_0_0_9"/>
<dbReference type="STRING" id="1235802.C823_05752"/>
<dbReference type="PATRIC" id="fig|1235802.3.peg.6079"/>
<evidence type="ECO:0000313" key="2">
    <source>
        <dbReference type="EMBL" id="EMZ18883.1"/>
    </source>
</evidence>
<dbReference type="Proteomes" id="UP000012589">
    <property type="component" value="Unassembled WGS sequence"/>
</dbReference>
<keyword evidence="1" id="KW-1133">Transmembrane helix</keyword>
<evidence type="ECO:0000313" key="3">
    <source>
        <dbReference type="Proteomes" id="UP000012589"/>
    </source>
</evidence>
<feature type="transmembrane region" description="Helical" evidence="1">
    <location>
        <begin position="171"/>
        <end position="191"/>
    </location>
</feature>
<keyword evidence="1" id="KW-0472">Membrane</keyword>